<evidence type="ECO:0000313" key="3">
    <source>
        <dbReference type="EMBL" id="CAF0981361.1"/>
    </source>
</evidence>
<dbReference type="AlphaFoldDB" id="A0A814FHC3"/>
<accession>A0A814FHC3</accession>
<feature type="region of interest" description="Disordered" evidence="1">
    <location>
        <begin position="186"/>
        <end position="207"/>
    </location>
</feature>
<organism evidence="3 5">
    <name type="scientific">Rotaria sordida</name>
    <dbReference type="NCBI Taxonomy" id="392033"/>
    <lineage>
        <taxon>Eukaryota</taxon>
        <taxon>Metazoa</taxon>
        <taxon>Spiralia</taxon>
        <taxon>Gnathifera</taxon>
        <taxon>Rotifera</taxon>
        <taxon>Eurotatoria</taxon>
        <taxon>Bdelloidea</taxon>
        <taxon>Philodinida</taxon>
        <taxon>Philodinidae</taxon>
        <taxon>Rotaria</taxon>
    </lineage>
</organism>
<evidence type="ECO:0000313" key="5">
    <source>
        <dbReference type="Proteomes" id="UP000663889"/>
    </source>
</evidence>
<protein>
    <submittedName>
        <fullName evidence="3">Uncharacterized protein</fullName>
    </submittedName>
</protein>
<keyword evidence="2" id="KW-0812">Transmembrane</keyword>
<keyword evidence="2" id="KW-0472">Membrane</keyword>
<reference evidence="3" key="1">
    <citation type="submission" date="2021-02" db="EMBL/GenBank/DDBJ databases">
        <authorList>
            <person name="Nowell W R."/>
        </authorList>
    </citation>
    <scope>NUCLEOTIDE SEQUENCE</scope>
</reference>
<dbReference type="EMBL" id="CAJNOU010000387">
    <property type="protein sequence ID" value="CAF0981361.1"/>
    <property type="molecule type" value="Genomic_DNA"/>
</dbReference>
<comment type="caution">
    <text evidence="3">The sequence shown here is derived from an EMBL/GenBank/DDBJ whole genome shotgun (WGS) entry which is preliminary data.</text>
</comment>
<dbReference type="Proteomes" id="UP000663889">
    <property type="component" value="Unassembled WGS sequence"/>
</dbReference>
<evidence type="ECO:0000256" key="1">
    <source>
        <dbReference type="SAM" id="MobiDB-lite"/>
    </source>
</evidence>
<evidence type="ECO:0000313" key="4">
    <source>
        <dbReference type="EMBL" id="CAF1170877.1"/>
    </source>
</evidence>
<dbReference type="Proteomes" id="UP000663882">
    <property type="component" value="Unassembled WGS sequence"/>
</dbReference>
<gene>
    <name evidence="4" type="ORF">RFH988_LOCUS22966</name>
    <name evidence="3" type="ORF">SEV965_LOCUS9773</name>
</gene>
<dbReference type="EMBL" id="CAJNOO010001563">
    <property type="protein sequence ID" value="CAF1170877.1"/>
    <property type="molecule type" value="Genomic_DNA"/>
</dbReference>
<keyword evidence="2" id="KW-1133">Transmembrane helix</keyword>
<name>A0A814FHC3_9BILA</name>
<dbReference type="OrthoDB" id="10015145at2759"/>
<sequence>MYMVLRVATMLLPLRRKFKNTTVLNLYPSLYIVNIERLCFDYYRFTWCCLRNEPCGTYSIQCSSDRTTKKPFSTYSSTMPTSLIVLLIVMLIFFIGLCLSCCISSKRKQQQRTRASIPTLNRPRIIHQYQQQPSQTVRIPPAYNINTASAPSIHEESPPSFARIPSLYEEPPPSYEVAIAGLSLKYQSEQPPPPPVTASVEIESTRL</sequence>
<evidence type="ECO:0000256" key="2">
    <source>
        <dbReference type="SAM" id="Phobius"/>
    </source>
</evidence>
<proteinExistence type="predicted"/>
<feature type="transmembrane region" description="Helical" evidence="2">
    <location>
        <begin position="83"/>
        <end position="104"/>
    </location>
</feature>